<dbReference type="Gene3D" id="3.80.10.10">
    <property type="entry name" value="Ribonuclease Inhibitor"/>
    <property type="match status" value="1"/>
</dbReference>
<dbReference type="Proteomes" id="UP001465976">
    <property type="component" value="Unassembled WGS sequence"/>
</dbReference>
<protein>
    <recommendedName>
        <fullName evidence="1">F-box domain-containing protein</fullName>
    </recommendedName>
</protein>
<dbReference type="InterPro" id="IPR001810">
    <property type="entry name" value="F-box_dom"/>
</dbReference>
<comment type="caution">
    <text evidence="2">The sequence shown here is derived from an EMBL/GenBank/DDBJ whole genome shotgun (WGS) entry which is preliminary data.</text>
</comment>
<name>A0ABR3FI11_9AGAR</name>
<sequence length="556" mass="63082">MNTLPIELIEDICYLLRGRDLKRFRLVNKDINGIAEQCFWDTQTLVINLNREQLAAGMEMLEDLKNRCKTSGLVRAVIIDSLAPQRASRYQQREDYKGFEGIEKSELERVKAACEALPKILAGALSAMKNLRHITWGMNSPDQDTVPGDRELKWTHSAFSELWSLPHLDDVTLGTNCSPAIPFPPLQGLRHLKGFTVKGNWSVSDAIVSSTLSPMIANNPDLITLDLSPWDINNHHRCSFHLLFNDVPEDGPPRKLEHLQLHGWFVTLTPSAIPHLRNLQSLTLRYAHNRYEGIWGVLQREGIHLRDLEMANAGDEVLDYLESFSGLETLAILAPEGISLEESARLSKRFYDDALPKHSKSLYDVRIGAVMDGPFSVGLDNAAVFSTLEYLETLDVCLRGEDLRPGEGTEKDVTAFLVTSLIPLRYFDYLSLHPTFPRHDPFTQFQSIVETKIIREELRLTIVDCLEKFRLPKDRLPEEFKDEIPPFLVSTLTPNGHYLEESEDDSEVLVFVREKRFKANDSFHFIDLKAAPLQDLQDLVFLTLVDGVDGADLNPQ</sequence>
<feature type="domain" description="F-box" evidence="1">
    <location>
        <begin position="1"/>
        <end position="43"/>
    </location>
</feature>
<dbReference type="SUPFAM" id="SSF52058">
    <property type="entry name" value="L domain-like"/>
    <property type="match status" value="1"/>
</dbReference>
<organism evidence="2 3">
    <name type="scientific">Marasmius crinis-equi</name>
    <dbReference type="NCBI Taxonomy" id="585013"/>
    <lineage>
        <taxon>Eukaryota</taxon>
        <taxon>Fungi</taxon>
        <taxon>Dikarya</taxon>
        <taxon>Basidiomycota</taxon>
        <taxon>Agaricomycotina</taxon>
        <taxon>Agaricomycetes</taxon>
        <taxon>Agaricomycetidae</taxon>
        <taxon>Agaricales</taxon>
        <taxon>Marasmiineae</taxon>
        <taxon>Marasmiaceae</taxon>
        <taxon>Marasmius</taxon>
    </lineage>
</organism>
<reference evidence="2 3" key="1">
    <citation type="submission" date="2024-02" db="EMBL/GenBank/DDBJ databases">
        <title>A draft genome for the cacao thread blight pathogen Marasmius crinis-equi.</title>
        <authorList>
            <person name="Cohen S.P."/>
            <person name="Baruah I.K."/>
            <person name="Amoako-Attah I."/>
            <person name="Bukari Y."/>
            <person name="Meinhardt L.W."/>
            <person name="Bailey B.A."/>
        </authorList>
    </citation>
    <scope>NUCLEOTIDE SEQUENCE [LARGE SCALE GENOMIC DNA]</scope>
    <source>
        <strain evidence="2 3">GH-76</strain>
    </source>
</reference>
<gene>
    <name evidence="2" type="ORF">V5O48_007035</name>
</gene>
<keyword evidence="3" id="KW-1185">Reference proteome</keyword>
<dbReference type="EMBL" id="JBAHYK010000350">
    <property type="protein sequence ID" value="KAL0574934.1"/>
    <property type="molecule type" value="Genomic_DNA"/>
</dbReference>
<evidence type="ECO:0000313" key="3">
    <source>
        <dbReference type="Proteomes" id="UP001465976"/>
    </source>
</evidence>
<accession>A0ABR3FI11</accession>
<dbReference type="InterPro" id="IPR032675">
    <property type="entry name" value="LRR_dom_sf"/>
</dbReference>
<evidence type="ECO:0000313" key="2">
    <source>
        <dbReference type="EMBL" id="KAL0574934.1"/>
    </source>
</evidence>
<evidence type="ECO:0000259" key="1">
    <source>
        <dbReference type="PROSITE" id="PS50181"/>
    </source>
</evidence>
<proteinExistence type="predicted"/>
<dbReference type="PROSITE" id="PS50181">
    <property type="entry name" value="FBOX"/>
    <property type="match status" value="1"/>
</dbReference>